<dbReference type="Proteomes" id="UP001162992">
    <property type="component" value="Chromosome 20"/>
</dbReference>
<keyword evidence="2" id="KW-1185">Reference proteome</keyword>
<sequence length="401" mass="42520">MGWMQWLQTLTNIMYAMVLLGVVWEQGSWTVTGQTLLQNGDFETGPANITTNSGQEVPIVGQNALPGWKLQGTVLYVSSGGNISLPNDGHGVELGLNGQISQVFSAEKPGSPYALTFSIGQAGEKDECLASNLVNVTVSPYSQLFQLNAQFTPESWDTYAWGFVAQDITLDLVFKSQPGEVDPNVTCGPVIDTVALKEFGTIESSKGNLLLNGDFEQGPYIPVNASHGILLAPVSDISSSSLPGWSIGPSNPVKYIDSAHFHVPNGAGAVELVSPQQGAIQQNVTTVPGLAYGFSFEIGDGNDSCFGNMTIKFQAGPLTQNHTYFSGGFGGKDLVSIGFKAESTSTLVSFMSLSKHYGDGTSFCGPIIDNVMLMVASSGLRLSIMLVSCIISFTLTLCLTI</sequence>
<accession>A0ACC2ANL0</accession>
<protein>
    <submittedName>
        <fullName evidence="1">Uncharacterized protein</fullName>
    </submittedName>
</protein>
<evidence type="ECO:0000313" key="2">
    <source>
        <dbReference type="Proteomes" id="UP001162992"/>
    </source>
</evidence>
<reference evidence="2" key="1">
    <citation type="journal article" date="2024" name="Proc. Natl. Acad. Sci. U.S.A.">
        <title>Extraordinary preservation of gene collinearity over three hundred million years revealed in homosporous lycophytes.</title>
        <authorList>
            <person name="Li C."/>
            <person name="Wickell D."/>
            <person name="Kuo L.Y."/>
            <person name="Chen X."/>
            <person name="Nie B."/>
            <person name="Liao X."/>
            <person name="Peng D."/>
            <person name="Ji J."/>
            <person name="Jenkins J."/>
            <person name="Williams M."/>
            <person name="Shu S."/>
            <person name="Plott C."/>
            <person name="Barry K."/>
            <person name="Rajasekar S."/>
            <person name="Grimwood J."/>
            <person name="Han X."/>
            <person name="Sun S."/>
            <person name="Hou Z."/>
            <person name="He W."/>
            <person name="Dai G."/>
            <person name="Sun C."/>
            <person name="Schmutz J."/>
            <person name="Leebens-Mack J.H."/>
            <person name="Li F.W."/>
            <person name="Wang L."/>
        </authorList>
    </citation>
    <scope>NUCLEOTIDE SEQUENCE [LARGE SCALE GENOMIC DNA]</scope>
    <source>
        <strain evidence="2">cv. PW_Plant_1</strain>
    </source>
</reference>
<gene>
    <name evidence="1" type="ORF">O6H91_20G022700</name>
</gene>
<comment type="caution">
    <text evidence="1">The sequence shown here is derived from an EMBL/GenBank/DDBJ whole genome shotgun (WGS) entry which is preliminary data.</text>
</comment>
<proteinExistence type="predicted"/>
<name>A0ACC2ANL0_DIPCM</name>
<evidence type="ECO:0000313" key="1">
    <source>
        <dbReference type="EMBL" id="KAJ7519102.1"/>
    </source>
</evidence>
<organism evidence="1 2">
    <name type="scientific">Diphasiastrum complanatum</name>
    <name type="common">Issler's clubmoss</name>
    <name type="synonym">Lycopodium complanatum</name>
    <dbReference type="NCBI Taxonomy" id="34168"/>
    <lineage>
        <taxon>Eukaryota</taxon>
        <taxon>Viridiplantae</taxon>
        <taxon>Streptophyta</taxon>
        <taxon>Embryophyta</taxon>
        <taxon>Tracheophyta</taxon>
        <taxon>Lycopodiopsida</taxon>
        <taxon>Lycopodiales</taxon>
        <taxon>Lycopodiaceae</taxon>
        <taxon>Lycopodioideae</taxon>
        <taxon>Diphasiastrum</taxon>
    </lineage>
</organism>
<dbReference type="EMBL" id="CM055111">
    <property type="protein sequence ID" value="KAJ7519102.1"/>
    <property type="molecule type" value="Genomic_DNA"/>
</dbReference>